<dbReference type="InterPro" id="IPR010352">
    <property type="entry name" value="DUF945"/>
</dbReference>
<evidence type="ECO:0000313" key="2">
    <source>
        <dbReference type="Proteomes" id="UP000034410"/>
    </source>
</evidence>
<dbReference type="Proteomes" id="UP000034410">
    <property type="component" value="Chromosome"/>
</dbReference>
<accession>A0A0F7K3P6</accession>
<gene>
    <name evidence="1" type="ORF">AAY24_15660</name>
</gene>
<name>A0A0F7K3P6_9GAMM</name>
<evidence type="ECO:0008006" key="3">
    <source>
        <dbReference type="Google" id="ProtNLM"/>
    </source>
</evidence>
<dbReference type="AlphaFoldDB" id="A0A0F7K3P6"/>
<dbReference type="OrthoDB" id="5444681at2"/>
<evidence type="ECO:0000313" key="1">
    <source>
        <dbReference type="EMBL" id="AKH21553.1"/>
    </source>
</evidence>
<dbReference type="RefSeq" id="WP_046860478.1">
    <property type="nucleotide sequence ID" value="NZ_CP011412.1"/>
</dbReference>
<organism evidence="1 2">
    <name type="scientific">Sedimenticola thiotaurini</name>
    <dbReference type="NCBI Taxonomy" id="1543721"/>
    <lineage>
        <taxon>Bacteria</taxon>
        <taxon>Pseudomonadati</taxon>
        <taxon>Pseudomonadota</taxon>
        <taxon>Gammaproteobacteria</taxon>
        <taxon>Chromatiales</taxon>
        <taxon>Sedimenticolaceae</taxon>
        <taxon>Sedimenticola</taxon>
    </lineage>
</organism>
<dbReference type="EMBL" id="CP011412">
    <property type="protein sequence ID" value="AKH21553.1"/>
    <property type="molecule type" value="Genomic_DNA"/>
</dbReference>
<dbReference type="Pfam" id="PF06097">
    <property type="entry name" value="DUF945"/>
    <property type="match status" value="1"/>
</dbReference>
<keyword evidence="2" id="KW-1185">Reference proteome</keyword>
<sequence>MKRFIALFVVLGAVLLAAPGVIGYQVEPHYQGLMQQFAKGGVNLVSQEYQRNWFGAESRADFVITLPAGPEGGEPEQLTFSLVSHITHGPLTSSGLHLADIQSDIRVDGEALLPADYDATITTLVGIMGDGVTRIDLPASDIPASGERPTIHFGGIQGEMRFNAEFTQVEANMAMPTLRMEQADGQFLEISDVTVDTGSQLDASGLMLGGGRLSISHIGLRGQQDDTRLEIRQLDIDAQSEMTGSGVAASASYQLEQMEVNGTRYGPARIQLGVGNLSSPALLEIQQAMDEINTQQLSEQEKGRAVLSVLMGNAPALLKGDPLLTIDHLSIQTPDGQISGNLSLQSVGLELKEIGNGPALLNKLVAEASLQMPRPLLELLLSKKLEADLLRQFEQRRLIDPDSKVPGPEQISEMADSLGSRQLTQMLGQEIVVAQDGMISTRATLSGGLLNVNGKTIPLPQAPQ</sequence>
<protein>
    <recommendedName>
        <fullName evidence="3">DUF945 domain-containing protein</fullName>
    </recommendedName>
</protein>
<dbReference type="KEGG" id="seds:AAY24_15660"/>
<proteinExistence type="predicted"/>
<reference evidence="1 2" key="1">
    <citation type="journal article" date="2015" name="Genome Announc.">
        <title>Complete Genome Sequence of Sedimenticola thiotaurini Strain SIP-G1, a Polyphosphate- and Polyhydroxyalkanoate-Accumulating Sulfur-Oxidizing Gammaproteobacterium Isolated from Salt Marsh Sediments.</title>
        <authorList>
            <person name="Flood B.E."/>
            <person name="Jones D.S."/>
            <person name="Bailey J.V."/>
        </authorList>
    </citation>
    <scope>NUCLEOTIDE SEQUENCE [LARGE SCALE GENOMIC DNA]</scope>
    <source>
        <strain evidence="1 2">SIP-G1</strain>
    </source>
</reference>